<feature type="transmembrane region" description="Helical" evidence="1">
    <location>
        <begin position="252"/>
        <end position="273"/>
    </location>
</feature>
<feature type="transmembrane region" description="Helical" evidence="1">
    <location>
        <begin position="70"/>
        <end position="88"/>
    </location>
</feature>
<feature type="transmembrane region" description="Helical" evidence="1">
    <location>
        <begin position="161"/>
        <end position="179"/>
    </location>
</feature>
<keyword evidence="1" id="KW-0472">Membrane</keyword>
<evidence type="ECO:0000313" key="3">
    <source>
        <dbReference type="Proteomes" id="UP001597459"/>
    </source>
</evidence>
<proteinExistence type="predicted"/>
<keyword evidence="1" id="KW-0812">Transmembrane</keyword>
<reference evidence="3" key="1">
    <citation type="journal article" date="2019" name="Int. J. Syst. Evol. Microbiol.">
        <title>The Global Catalogue of Microorganisms (GCM) 10K type strain sequencing project: providing services to taxonomists for standard genome sequencing and annotation.</title>
        <authorList>
            <consortium name="The Broad Institute Genomics Platform"/>
            <consortium name="The Broad Institute Genome Sequencing Center for Infectious Disease"/>
            <person name="Wu L."/>
            <person name="Ma J."/>
        </authorList>
    </citation>
    <scope>NUCLEOTIDE SEQUENCE [LARGE SCALE GENOMIC DNA]</scope>
    <source>
        <strain evidence="3">KCTC 42423</strain>
    </source>
</reference>
<accession>A0ABW5NE59</accession>
<name>A0ABW5NE59_9FLAO</name>
<organism evidence="2 3">
    <name type="scientific">Aquimarina hainanensis</name>
    <dbReference type="NCBI Taxonomy" id="1578017"/>
    <lineage>
        <taxon>Bacteria</taxon>
        <taxon>Pseudomonadati</taxon>
        <taxon>Bacteroidota</taxon>
        <taxon>Flavobacteriia</taxon>
        <taxon>Flavobacteriales</taxon>
        <taxon>Flavobacteriaceae</taxon>
        <taxon>Aquimarina</taxon>
    </lineage>
</organism>
<evidence type="ECO:0000313" key="2">
    <source>
        <dbReference type="EMBL" id="MFD2592463.1"/>
    </source>
</evidence>
<comment type="caution">
    <text evidence="2">The sequence shown here is derived from an EMBL/GenBank/DDBJ whole genome shotgun (WGS) entry which is preliminary data.</text>
</comment>
<dbReference type="EMBL" id="JBHULX010000039">
    <property type="protein sequence ID" value="MFD2592463.1"/>
    <property type="molecule type" value="Genomic_DNA"/>
</dbReference>
<feature type="transmembrane region" description="Helical" evidence="1">
    <location>
        <begin position="100"/>
        <end position="118"/>
    </location>
</feature>
<protein>
    <submittedName>
        <fullName evidence="2">Uncharacterized protein</fullName>
    </submittedName>
</protein>
<dbReference type="Proteomes" id="UP001597459">
    <property type="component" value="Unassembled WGS sequence"/>
</dbReference>
<evidence type="ECO:0000256" key="1">
    <source>
        <dbReference type="SAM" id="Phobius"/>
    </source>
</evidence>
<feature type="transmembrane region" description="Helical" evidence="1">
    <location>
        <begin position="39"/>
        <end position="58"/>
    </location>
</feature>
<sequence>MITKITLQKNSYYPLITSLLFFSMAFIYCHGIVSLAKASVWFELSITILILLIGLPFFQKTDNFAEIRRLLILETTFNVLCLITKFSPLDIPIWSKTLDIAFSVFFLLQIMGFIVSQIKKKTWTSIPASIALAISIILWNLSGSGVLITANNEIQFWGGNAPKHLQLIYFLWLLNILLVEYRALLPKLTVVLAHIASFIVAYNSEEFFHARILTASHLFVLNCIFVYKNQHWGGTSYASISYLEKFKQNSTYYMGLSIILNILALSILVIHLIHKFLS</sequence>
<gene>
    <name evidence="2" type="ORF">ACFSTE_16605</name>
</gene>
<dbReference type="RefSeq" id="WP_176030528.1">
    <property type="nucleotide sequence ID" value="NZ_JBHSJV010000001.1"/>
</dbReference>
<feature type="transmembrane region" description="Helical" evidence="1">
    <location>
        <begin position="12"/>
        <end position="33"/>
    </location>
</feature>
<feature type="transmembrane region" description="Helical" evidence="1">
    <location>
        <begin position="130"/>
        <end position="149"/>
    </location>
</feature>
<keyword evidence="1" id="KW-1133">Transmembrane helix</keyword>
<keyword evidence="3" id="KW-1185">Reference proteome</keyword>